<evidence type="ECO:0008006" key="4">
    <source>
        <dbReference type="Google" id="ProtNLM"/>
    </source>
</evidence>
<gene>
    <name evidence="2" type="ORF">AWH51_12175</name>
</gene>
<evidence type="ECO:0000256" key="1">
    <source>
        <dbReference type="SAM" id="SignalP"/>
    </source>
</evidence>
<dbReference type="STRING" id="31965.AWH51_12175"/>
<dbReference type="PANTHER" id="PTHR30024">
    <property type="entry name" value="ALIPHATIC SULFONATES-BINDING PROTEIN-RELATED"/>
    <property type="match status" value="1"/>
</dbReference>
<evidence type="ECO:0000313" key="2">
    <source>
        <dbReference type="EMBL" id="KZC94662.1"/>
    </source>
</evidence>
<keyword evidence="1" id="KW-0732">Signal</keyword>
<dbReference type="PANTHER" id="PTHR30024:SF45">
    <property type="entry name" value="ABC TRANSPORTER SUBSTRATE-BINDING PROTEIN"/>
    <property type="match status" value="1"/>
</dbReference>
<organism evidence="2 3">
    <name type="scientific">Clavibacter tessellarius</name>
    <dbReference type="NCBI Taxonomy" id="31965"/>
    <lineage>
        <taxon>Bacteria</taxon>
        <taxon>Bacillati</taxon>
        <taxon>Actinomycetota</taxon>
        <taxon>Actinomycetes</taxon>
        <taxon>Micrococcales</taxon>
        <taxon>Microbacteriaceae</taxon>
        <taxon>Clavibacter</taxon>
    </lineage>
</organism>
<dbReference type="AlphaFoldDB" id="A0A154UZV7"/>
<sequence length="477" mass="50268">MMQNRRLLRVMAISIGVVLGATTMTGCSDDDGTVEVTVGYQSKTINTVTAGTLLKARGYFEKALAAETEKTGVRYDVRWEDYDTGAPITAQMLAGKIDIGSMGDFPLVLNASRTYPQADARTELIATTAFNMAGGLNGIVVPSESTIEDVAGLRGATVSTSVGSAGDGLLAQTIDAAGLQPTDIDRQNQAPSVGATSLKAGSVAAYSQFAPWPAQEVWNGDGRLLVDGATTANPTFHGVVVGEQFARTQPAVVQAFLQGMSEATDYLHAQPLDAAKEVAEATGLPLEVVYLYNGPFGIANFNMALKPALVTALQKDSDYLRKTDGTIDPHLTSFADDSHLKRLFGEDYAQMLDSDINQAAPGTVQEGCGDSAGENGPPSAILWKGEAGASFYGTPGCLLAAATKADAEIRAAYVSDGLTGTRWFAEKSIWTYDPAAPTDKRWAAFATAENASKYASDKPESRQYTFAGAEEFSRASG</sequence>
<accession>A0A154UZV7</accession>
<proteinExistence type="predicted"/>
<reference evidence="2 3" key="1">
    <citation type="submission" date="2016-01" db="EMBL/GenBank/DDBJ databases">
        <title>Draft genome sequence of Clavibacter michiganensis subsp. tessellarius DOAB 609.</title>
        <authorList>
            <person name="Tambong J.T."/>
        </authorList>
    </citation>
    <scope>NUCLEOTIDE SEQUENCE [LARGE SCALE GENOMIC DNA]</scope>
    <source>
        <strain evidence="2 3">DOAB 609</strain>
    </source>
</reference>
<evidence type="ECO:0000313" key="3">
    <source>
        <dbReference type="Proteomes" id="UP000076218"/>
    </source>
</evidence>
<dbReference type="Proteomes" id="UP000076218">
    <property type="component" value="Unassembled WGS sequence"/>
</dbReference>
<feature type="chain" id="PRO_5039397659" description="ABC transporter substrate-binding protein" evidence="1">
    <location>
        <begin position="21"/>
        <end position="477"/>
    </location>
</feature>
<dbReference type="Pfam" id="PF13379">
    <property type="entry name" value="NMT1_2"/>
    <property type="match status" value="1"/>
</dbReference>
<dbReference type="PROSITE" id="PS51257">
    <property type="entry name" value="PROKAR_LIPOPROTEIN"/>
    <property type="match status" value="1"/>
</dbReference>
<protein>
    <recommendedName>
        <fullName evidence="4">ABC transporter substrate-binding protein</fullName>
    </recommendedName>
</protein>
<comment type="caution">
    <text evidence="2">The sequence shown here is derived from an EMBL/GenBank/DDBJ whole genome shotgun (WGS) entry which is preliminary data.</text>
</comment>
<name>A0A154UZV7_9MICO</name>
<dbReference type="SUPFAM" id="SSF53850">
    <property type="entry name" value="Periplasmic binding protein-like II"/>
    <property type="match status" value="1"/>
</dbReference>
<feature type="signal peptide" evidence="1">
    <location>
        <begin position="1"/>
        <end position="20"/>
    </location>
</feature>
<dbReference type="EMBL" id="LQXA01000036">
    <property type="protein sequence ID" value="KZC94662.1"/>
    <property type="molecule type" value="Genomic_DNA"/>
</dbReference>
<dbReference type="Gene3D" id="3.40.190.10">
    <property type="entry name" value="Periplasmic binding protein-like II"/>
    <property type="match status" value="2"/>
</dbReference>